<keyword evidence="1" id="KW-0812">Transmembrane</keyword>
<gene>
    <name evidence="2" type="ORF">BN587_01154</name>
</gene>
<comment type="caution">
    <text evidence="2">The sequence shown here is derived from an EMBL/GenBank/DDBJ whole genome shotgun (WGS) entry which is preliminary data.</text>
</comment>
<feature type="transmembrane region" description="Helical" evidence="1">
    <location>
        <begin position="24"/>
        <end position="43"/>
    </location>
</feature>
<evidence type="ECO:0000313" key="2">
    <source>
        <dbReference type="EMBL" id="CDD12647.1"/>
    </source>
</evidence>
<sequence>MCNTLIVYLAIQADIFRFSDSACLVIGLIFFRSIVIEALACFFRSIASVRESDIAGGFYNSTYTRRCQTIGNLNYAGKICILVTCVEQLIGQLIQHFLNIILFCCSITSFKAGINALAIGYQSNLRAVSCCLDSEVTPGDVLRIISIMAVNNSCVTAIIIYGNTLVGILVDYTGTIQLRNIAAGKSCLKRIYRTTGFMIPYRALCHCQIKLSGRGIICTAWNIAYCACPLRALGHVDIDNRSFIVSYLHVTGNVQNSGSNAFTCIQVNGTLVGLQSIILAIIRTVRHIRSFNSCTCSRYS</sequence>
<reference evidence="2" key="1">
    <citation type="submission" date="2012-11" db="EMBL/GenBank/DDBJ databases">
        <title>Dependencies among metagenomic species, viruses, plasmids and units of genetic variation.</title>
        <authorList>
            <person name="Nielsen H.B."/>
            <person name="Almeida M."/>
            <person name="Juncker A.S."/>
            <person name="Rasmussen S."/>
            <person name="Li J."/>
            <person name="Sunagawa S."/>
            <person name="Plichta D."/>
            <person name="Gautier L."/>
            <person name="Le Chatelier E."/>
            <person name="Peletier E."/>
            <person name="Bonde I."/>
            <person name="Nielsen T."/>
            <person name="Manichanh C."/>
            <person name="Arumugam M."/>
            <person name="Batto J."/>
            <person name="Santos M.B.Q.D."/>
            <person name="Blom N."/>
            <person name="Borruel N."/>
            <person name="Burgdorf K.S."/>
            <person name="Boumezbeur F."/>
            <person name="Casellas F."/>
            <person name="Dore J."/>
            <person name="Guarner F."/>
            <person name="Hansen T."/>
            <person name="Hildebrand F."/>
            <person name="Kaas R.S."/>
            <person name="Kennedy S."/>
            <person name="Kristiansen K."/>
            <person name="Kultima J.R."/>
            <person name="Leonard P."/>
            <person name="Levenez F."/>
            <person name="Lund O."/>
            <person name="Moumen B."/>
            <person name="Le Paslier D."/>
            <person name="Pons N."/>
            <person name="Pedersen O."/>
            <person name="Prifti E."/>
            <person name="Qin J."/>
            <person name="Raes J."/>
            <person name="Tap J."/>
            <person name="Tims S."/>
            <person name="Ussery D.W."/>
            <person name="Yamada T."/>
            <person name="MetaHit consortium"/>
            <person name="Renault P."/>
            <person name="Sicheritz-Ponten T."/>
            <person name="Bork P."/>
            <person name="Wang J."/>
            <person name="Brunak S."/>
            <person name="Ehrlich S.D."/>
        </authorList>
    </citation>
    <scope>NUCLEOTIDE SEQUENCE [LARGE SCALE GENOMIC DNA]</scope>
</reference>
<proteinExistence type="predicted"/>
<dbReference type="HOGENOM" id="CLU_927040_0_0_9"/>
<evidence type="ECO:0000256" key="1">
    <source>
        <dbReference type="SAM" id="Phobius"/>
    </source>
</evidence>
<organism evidence="2">
    <name type="scientific">Phascolarctobacterium succinatutens CAG:287</name>
    <dbReference type="NCBI Taxonomy" id="1263101"/>
    <lineage>
        <taxon>Bacteria</taxon>
        <taxon>Bacillati</taxon>
        <taxon>Bacillota</taxon>
        <taxon>Negativicutes</taxon>
        <taxon>Acidaminococcales</taxon>
        <taxon>Acidaminococcaceae</taxon>
        <taxon>Phascolarctobacterium</taxon>
    </lineage>
</organism>
<dbReference type="EMBL" id="CBGL010000131">
    <property type="protein sequence ID" value="CDD12647.1"/>
    <property type="molecule type" value="Genomic_DNA"/>
</dbReference>
<protein>
    <submittedName>
        <fullName evidence="2">Uncharacterized protein</fullName>
    </submittedName>
</protein>
<dbReference type="Proteomes" id="UP000014937">
    <property type="component" value="Unassembled WGS sequence"/>
</dbReference>
<accession>R6Y2H8</accession>
<keyword evidence="1" id="KW-1133">Transmembrane helix</keyword>
<keyword evidence="1" id="KW-0472">Membrane</keyword>
<dbReference type="AlphaFoldDB" id="R6Y2H8"/>
<name>R6Y2H8_9FIRM</name>